<keyword evidence="5" id="KW-1185">Reference proteome</keyword>
<dbReference type="GeneID" id="36582271"/>
<dbReference type="AlphaFoldDB" id="A0A2J6TL76"/>
<dbReference type="STRING" id="1095630.A0A2J6TL76"/>
<evidence type="ECO:0000256" key="1">
    <source>
        <dbReference type="ARBA" id="ARBA00004685"/>
    </source>
</evidence>
<dbReference type="EMBL" id="KZ613779">
    <property type="protein sequence ID" value="PMD63756.1"/>
    <property type="molecule type" value="Genomic_DNA"/>
</dbReference>
<proteinExistence type="inferred from homology"/>
<protein>
    <submittedName>
        <fullName evidence="4">Uncharacterized protein</fullName>
    </submittedName>
</protein>
<accession>A0A2J6TL76</accession>
<evidence type="ECO:0000313" key="5">
    <source>
        <dbReference type="Proteomes" id="UP000235371"/>
    </source>
</evidence>
<dbReference type="RefSeq" id="XP_024740660.1">
    <property type="nucleotide sequence ID" value="XM_024874191.1"/>
</dbReference>
<dbReference type="OrthoDB" id="3687641at2759"/>
<gene>
    <name evidence="4" type="ORF">K444DRAFT_522210</name>
</gene>
<dbReference type="PANTHER" id="PTHR33365">
    <property type="entry name" value="YALI0B05434P"/>
    <property type="match status" value="1"/>
</dbReference>
<dbReference type="InterPro" id="IPR021765">
    <property type="entry name" value="UstYa-like"/>
</dbReference>
<evidence type="ECO:0000256" key="3">
    <source>
        <dbReference type="ARBA" id="ARBA00035112"/>
    </source>
</evidence>
<comment type="pathway">
    <text evidence="1">Mycotoxin biosynthesis.</text>
</comment>
<reference evidence="4 5" key="1">
    <citation type="submission" date="2016-04" db="EMBL/GenBank/DDBJ databases">
        <title>A degradative enzymes factory behind the ericoid mycorrhizal symbiosis.</title>
        <authorList>
            <consortium name="DOE Joint Genome Institute"/>
            <person name="Martino E."/>
            <person name="Morin E."/>
            <person name="Grelet G."/>
            <person name="Kuo A."/>
            <person name="Kohler A."/>
            <person name="Daghino S."/>
            <person name="Barry K."/>
            <person name="Choi C."/>
            <person name="Cichocki N."/>
            <person name="Clum A."/>
            <person name="Copeland A."/>
            <person name="Hainaut M."/>
            <person name="Haridas S."/>
            <person name="Labutti K."/>
            <person name="Lindquist E."/>
            <person name="Lipzen A."/>
            <person name="Khouja H.-R."/>
            <person name="Murat C."/>
            <person name="Ohm R."/>
            <person name="Olson A."/>
            <person name="Spatafora J."/>
            <person name="Veneault-Fourrey C."/>
            <person name="Henrissat B."/>
            <person name="Grigoriev I."/>
            <person name="Martin F."/>
            <person name="Perotto S."/>
        </authorList>
    </citation>
    <scope>NUCLEOTIDE SEQUENCE [LARGE SCALE GENOMIC DNA]</scope>
    <source>
        <strain evidence="4 5">E</strain>
    </source>
</reference>
<comment type="similarity">
    <text evidence="3">Belongs to the ustYa family.</text>
</comment>
<sequence>MVALETVEDVERAWSKYETTAFIYLENPEDYSLYPNRDVILGAQNIYMISAHHQLHCLKKLHIAMTLLAHPPDHSTTEELLGGVKHAEHCFNYLRQGILCAADSALEGPTPENDLLGYDVQHQCRKWDGKGGLDEWRRKHDANNMR</sequence>
<dbReference type="PANTHER" id="PTHR33365:SF11">
    <property type="entry name" value="TAT PATHWAY SIGNAL SEQUENCE"/>
    <property type="match status" value="1"/>
</dbReference>
<dbReference type="GO" id="GO:0043386">
    <property type="term" value="P:mycotoxin biosynthetic process"/>
    <property type="evidence" value="ECO:0007669"/>
    <property type="project" value="InterPro"/>
</dbReference>
<evidence type="ECO:0000313" key="4">
    <source>
        <dbReference type="EMBL" id="PMD63756.1"/>
    </source>
</evidence>
<dbReference type="GO" id="GO:0016491">
    <property type="term" value="F:oxidoreductase activity"/>
    <property type="evidence" value="ECO:0007669"/>
    <property type="project" value="UniProtKB-KW"/>
</dbReference>
<evidence type="ECO:0000256" key="2">
    <source>
        <dbReference type="ARBA" id="ARBA00023002"/>
    </source>
</evidence>
<organism evidence="4 5">
    <name type="scientific">Hyaloscypha bicolor E</name>
    <dbReference type="NCBI Taxonomy" id="1095630"/>
    <lineage>
        <taxon>Eukaryota</taxon>
        <taxon>Fungi</taxon>
        <taxon>Dikarya</taxon>
        <taxon>Ascomycota</taxon>
        <taxon>Pezizomycotina</taxon>
        <taxon>Leotiomycetes</taxon>
        <taxon>Helotiales</taxon>
        <taxon>Hyaloscyphaceae</taxon>
        <taxon>Hyaloscypha</taxon>
        <taxon>Hyaloscypha bicolor</taxon>
    </lineage>
</organism>
<dbReference type="InParanoid" id="A0A2J6TL76"/>
<keyword evidence="2" id="KW-0560">Oxidoreductase</keyword>
<dbReference type="Pfam" id="PF11807">
    <property type="entry name" value="UstYa"/>
    <property type="match status" value="1"/>
</dbReference>
<name>A0A2J6TL76_9HELO</name>
<dbReference type="Proteomes" id="UP000235371">
    <property type="component" value="Unassembled WGS sequence"/>
</dbReference>